<comment type="subcellular location">
    <subcellularLocation>
        <location evidence="1">Cell inner membrane</location>
        <topology evidence="1">Multi-pass membrane protein</topology>
    </subcellularLocation>
</comment>
<comment type="function">
    <text evidence="1">Part of the tripartite ATP-independent periplasmic (TRAP) transport system.</text>
</comment>
<feature type="transmembrane region" description="Helical" evidence="2">
    <location>
        <begin position="302"/>
        <end position="321"/>
    </location>
</feature>
<dbReference type="OrthoDB" id="9759894at2"/>
<keyword evidence="2" id="KW-1133">Transmembrane helix</keyword>
<feature type="transmembrane region" description="Helical" evidence="2">
    <location>
        <begin position="492"/>
        <end position="516"/>
    </location>
</feature>
<feature type="transmembrane region" description="Helical" evidence="2">
    <location>
        <begin position="405"/>
        <end position="428"/>
    </location>
</feature>
<name>A0A3Q8XP29_9HYPH</name>
<dbReference type="AlphaFoldDB" id="A0A3Q8XP29"/>
<dbReference type="PANTHER" id="PTHR43849">
    <property type="entry name" value="BLL3936 PROTEIN"/>
    <property type="match status" value="1"/>
</dbReference>
<feature type="transmembrane region" description="Helical" evidence="2">
    <location>
        <begin position="367"/>
        <end position="384"/>
    </location>
</feature>
<reference evidence="4 5" key="1">
    <citation type="submission" date="2018-09" db="EMBL/GenBank/DDBJ databases">
        <title>Marinorhizobium profundi gen. nov., sp. nov., isolated from a deep-sea sediment sample from the New Britain Trench and proposal of Marinorhizobiaceae fam. nov. in the order Rhizobiales of the class Alphaproteobacteria.</title>
        <authorList>
            <person name="Cao J."/>
        </authorList>
    </citation>
    <scope>NUCLEOTIDE SEQUENCE [LARGE SCALE GENOMIC DNA]</scope>
    <source>
        <strain evidence="4 5">WS11</strain>
    </source>
</reference>
<sequence length="636" mass="66821">MIGRLFDTGRRRQFDGVFRFWLFAASAVFAAGVVYANIFALPDALLIGILFVCGIYSLLFLAVGASRHSPAMPSAFDWILSAASVACGIYFFMIRGYLANHITLLNPLGADQLFFGALLLGLTLEATRRTTGPGLTIVVLIFLAYNLYGHVLPPPFGHGYIDFGSFIDTLMYTTDGVFGVPIQVAASYVFLFVMFGALLSKAGGADFMFQIAAALTGKSPGGPAKIAVVSSGMYGMISGSPTSDVATTGAVTIPIMKRLGYSARFAGAVEVAASTGGSAMPPVMGSAAFILAEYTGIDYRDVVIAALIPALLYYLAVYLQVHFRAVRQGLRGIDQADPILETLKSGWVFVLPLAVIVWALLVGYTPTYVAVYATVALVIASFFTKRTRMTPRDVMEGLGETTLRMLPVAGACAAAGLVIGGLTMTGLAMKASNIVMLVAGSGTLPLLLFGAAIAILLGMGMPTPSAYILGAVLVGPAFVAADIPVLPANMFLLYYAVLSALTPPIAVAAFAAAAIADEDALKIAVTSVKLAAFGFLVPFFFVWNEALLWQGPGLNIALAALGGVVAVVILALALESEMPNWLRLICFVASGAAMAPYLELSVPIIVGAGVLGIIWWRKGTLPLVRTPREIAVRSDS</sequence>
<feature type="transmembrane region" description="Helical" evidence="2">
    <location>
        <begin position="555"/>
        <end position="574"/>
    </location>
</feature>
<dbReference type="Proteomes" id="UP000268192">
    <property type="component" value="Chromosome"/>
</dbReference>
<feature type="transmembrane region" description="Helical" evidence="2">
    <location>
        <begin position="131"/>
        <end position="148"/>
    </location>
</feature>
<organism evidence="4 5">
    <name type="scientific">Georhizobium profundi</name>
    <dbReference type="NCBI Taxonomy" id="2341112"/>
    <lineage>
        <taxon>Bacteria</taxon>
        <taxon>Pseudomonadati</taxon>
        <taxon>Pseudomonadota</taxon>
        <taxon>Alphaproteobacteria</taxon>
        <taxon>Hyphomicrobiales</taxon>
        <taxon>Rhizobiaceae</taxon>
        <taxon>Georhizobium</taxon>
    </lineage>
</organism>
<feature type="transmembrane region" description="Helical" evidence="2">
    <location>
        <begin position="523"/>
        <end position="543"/>
    </location>
</feature>
<dbReference type="PANTHER" id="PTHR43849:SF2">
    <property type="entry name" value="BLL3936 PROTEIN"/>
    <property type="match status" value="1"/>
</dbReference>
<dbReference type="KEGG" id="abaw:D5400_03660"/>
<dbReference type="RefSeq" id="WP_126007744.1">
    <property type="nucleotide sequence ID" value="NZ_CP032509.1"/>
</dbReference>
<dbReference type="Pfam" id="PF06808">
    <property type="entry name" value="DctM"/>
    <property type="match status" value="1"/>
</dbReference>
<evidence type="ECO:0000259" key="3">
    <source>
        <dbReference type="Pfam" id="PF06808"/>
    </source>
</evidence>
<evidence type="ECO:0000313" key="5">
    <source>
        <dbReference type="Proteomes" id="UP000268192"/>
    </source>
</evidence>
<dbReference type="EMBL" id="CP032509">
    <property type="protein sequence ID" value="AZN70489.1"/>
    <property type="molecule type" value="Genomic_DNA"/>
</dbReference>
<feature type="transmembrane region" description="Helical" evidence="2">
    <location>
        <begin position="178"/>
        <end position="199"/>
    </location>
</feature>
<feature type="transmembrane region" description="Helical" evidence="2">
    <location>
        <begin position="265"/>
        <end position="290"/>
    </location>
</feature>
<dbReference type="InterPro" id="IPR010656">
    <property type="entry name" value="DctM"/>
</dbReference>
<evidence type="ECO:0000256" key="2">
    <source>
        <dbReference type="SAM" id="Phobius"/>
    </source>
</evidence>
<keyword evidence="2" id="KW-0472">Membrane</keyword>
<keyword evidence="5" id="KW-1185">Reference proteome</keyword>
<keyword evidence="1" id="KW-1003">Cell membrane</keyword>
<proteinExistence type="predicted"/>
<dbReference type="GO" id="GO:0005886">
    <property type="term" value="C:plasma membrane"/>
    <property type="evidence" value="ECO:0007669"/>
    <property type="project" value="UniProtKB-SubCell"/>
</dbReference>
<keyword evidence="1" id="KW-0813">Transport</keyword>
<dbReference type="InterPro" id="IPR011853">
    <property type="entry name" value="TRAP_DctM-Dct_fused"/>
</dbReference>
<dbReference type="NCBIfam" id="TIGR02123">
    <property type="entry name" value="TRAP_fused"/>
    <property type="match status" value="1"/>
</dbReference>
<feature type="transmembrane region" description="Helical" evidence="2">
    <location>
        <begin position="466"/>
        <end position="486"/>
    </location>
</feature>
<protein>
    <submittedName>
        <fullName evidence="4">TRAP transporter fused permease subunit</fullName>
    </submittedName>
</protein>
<keyword evidence="1" id="KW-0997">Cell inner membrane</keyword>
<dbReference type="GO" id="GO:0022857">
    <property type="term" value="F:transmembrane transporter activity"/>
    <property type="evidence" value="ECO:0007669"/>
    <property type="project" value="UniProtKB-UniRule"/>
</dbReference>
<feature type="transmembrane region" description="Helical" evidence="2">
    <location>
        <begin position="604"/>
        <end position="624"/>
    </location>
</feature>
<accession>A0A3Q8XP29</accession>
<gene>
    <name evidence="4" type="ORF">D5400_03660</name>
</gene>
<evidence type="ECO:0000313" key="4">
    <source>
        <dbReference type="EMBL" id="AZN70489.1"/>
    </source>
</evidence>
<feature type="transmembrane region" description="Helical" evidence="2">
    <location>
        <begin position="20"/>
        <end position="38"/>
    </location>
</feature>
<feature type="transmembrane region" description="Helical" evidence="2">
    <location>
        <begin position="44"/>
        <end position="63"/>
    </location>
</feature>
<feature type="transmembrane region" description="Helical" evidence="2">
    <location>
        <begin position="104"/>
        <end position="124"/>
    </location>
</feature>
<feature type="domain" description="TRAP C4-dicarboxylate transport system permease DctM subunit" evidence="3">
    <location>
        <begin position="122"/>
        <end position="548"/>
    </location>
</feature>
<feature type="transmembrane region" description="Helical" evidence="2">
    <location>
        <begin position="75"/>
        <end position="98"/>
    </location>
</feature>
<feature type="transmembrane region" description="Helical" evidence="2">
    <location>
        <begin position="434"/>
        <end position="459"/>
    </location>
</feature>
<feature type="transmembrane region" description="Helical" evidence="2">
    <location>
        <begin position="342"/>
        <end position="361"/>
    </location>
</feature>
<evidence type="ECO:0000256" key="1">
    <source>
        <dbReference type="RuleBase" id="RU369079"/>
    </source>
</evidence>
<keyword evidence="2" id="KW-0812">Transmembrane</keyword>